<feature type="compositionally biased region" description="Basic residues" evidence="1">
    <location>
        <begin position="81"/>
        <end position="94"/>
    </location>
</feature>
<reference evidence="2 3" key="1">
    <citation type="submission" date="2019-02" db="EMBL/GenBank/DDBJ databases">
        <title>Deep-cultivation of Planctomycetes and their phenomic and genomic characterization uncovers novel biology.</title>
        <authorList>
            <person name="Wiegand S."/>
            <person name="Jogler M."/>
            <person name="Boedeker C."/>
            <person name="Pinto D."/>
            <person name="Vollmers J."/>
            <person name="Rivas-Marin E."/>
            <person name="Kohn T."/>
            <person name="Peeters S.H."/>
            <person name="Heuer A."/>
            <person name="Rast P."/>
            <person name="Oberbeckmann S."/>
            <person name="Bunk B."/>
            <person name="Jeske O."/>
            <person name="Meyerdierks A."/>
            <person name="Storesund J.E."/>
            <person name="Kallscheuer N."/>
            <person name="Luecker S."/>
            <person name="Lage O.M."/>
            <person name="Pohl T."/>
            <person name="Merkel B.J."/>
            <person name="Hornburger P."/>
            <person name="Mueller R.-W."/>
            <person name="Bruemmer F."/>
            <person name="Labrenz M."/>
            <person name="Spormann A.M."/>
            <person name="Op den Camp H."/>
            <person name="Overmann J."/>
            <person name="Amann R."/>
            <person name="Jetten M.S.M."/>
            <person name="Mascher T."/>
            <person name="Medema M.H."/>
            <person name="Devos D.P."/>
            <person name="Kaster A.-K."/>
            <person name="Ovreas L."/>
            <person name="Rohde M."/>
            <person name="Galperin M.Y."/>
            <person name="Jogler C."/>
        </authorList>
    </citation>
    <scope>NUCLEOTIDE SEQUENCE [LARGE SCALE GENOMIC DNA]</scope>
    <source>
        <strain evidence="2 3">Poly24</strain>
    </source>
</reference>
<dbReference type="KEGG" id="rcf:Poly24_02430"/>
<feature type="compositionally biased region" description="Basic and acidic residues" evidence="1">
    <location>
        <begin position="42"/>
        <end position="60"/>
    </location>
</feature>
<dbReference type="EMBL" id="CP036348">
    <property type="protein sequence ID" value="QDV66556.1"/>
    <property type="molecule type" value="Genomic_DNA"/>
</dbReference>
<accession>A0A518JLY0</accession>
<sequence>MQDHPAHRVEQSLCNVATEPNQSSCIVVGQVVRHAFPNMREAPLETKRREPKCDNHDDSNRGSIAASGRPGIEQQKDPRANKRTGGKHRRRPKQAGHTIANHVSDHAPKKVPVTAPSKDAMK</sequence>
<dbReference type="Proteomes" id="UP000315082">
    <property type="component" value="Chromosome"/>
</dbReference>
<protein>
    <submittedName>
        <fullName evidence="2">Uncharacterized protein</fullName>
    </submittedName>
</protein>
<evidence type="ECO:0000313" key="3">
    <source>
        <dbReference type="Proteomes" id="UP000315082"/>
    </source>
</evidence>
<organism evidence="2 3">
    <name type="scientific">Rosistilla carotiformis</name>
    <dbReference type="NCBI Taxonomy" id="2528017"/>
    <lineage>
        <taxon>Bacteria</taxon>
        <taxon>Pseudomonadati</taxon>
        <taxon>Planctomycetota</taxon>
        <taxon>Planctomycetia</taxon>
        <taxon>Pirellulales</taxon>
        <taxon>Pirellulaceae</taxon>
        <taxon>Rosistilla</taxon>
    </lineage>
</organism>
<evidence type="ECO:0000313" key="2">
    <source>
        <dbReference type="EMBL" id="QDV66556.1"/>
    </source>
</evidence>
<feature type="region of interest" description="Disordered" evidence="1">
    <location>
        <begin position="39"/>
        <end position="122"/>
    </location>
</feature>
<evidence type="ECO:0000256" key="1">
    <source>
        <dbReference type="SAM" id="MobiDB-lite"/>
    </source>
</evidence>
<keyword evidence="3" id="KW-1185">Reference proteome</keyword>
<name>A0A518JLY0_9BACT</name>
<dbReference type="AlphaFoldDB" id="A0A518JLY0"/>
<proteinExistence type="predicted"/>
<gene>
    <name evidence="2" type="ORF">Poly24_02430</name>
</gene>